<evidence type="ECO:0000313" key="8">
    <source>
        <dbReference type="EMBL" id="QGQ94389.1"/>
    </source>
</evidence>
<dbReference type="SUPFAM" id="SSF103473">
    <property type="entry name" value="MFS general substrate transporter"/>
    <property type="match status" value="1"/>
</dbReference>
<organism evidence="8 9">
    <name type="scientific">Paenibacillus psychroresistens</name>
    <dbReference type="NCBI Taxonomy" id="1778678"/>
    <lineage>
        <taxon>Bacteria</taxon>
        <taxon>Bacillati</taxon>
        <taxon>Bacillota</taxon>
        <taxon>Bacilli</taxon>
        <taxon>Bacillales</taxon>
        <taxon>Paenibacillaceae</taxon>
        <taxon>Paenibacillus</taxon>
    </lineage>
</organism>
<feature type="domain" description="Major facilitator superfamily (MFS) profile" evidence="7">
    <location>
        <begin position="1"/>
        <end position="401"/>
    </location>
</feature>
<protein>
    <submittedName>
        <fullName evidence="8">MFS transporter</fullName>
    </submittedName>
</protein>
<dbReference type="PROSITE" id="PS50850">
    <property type="entry name" value="MFS"/>
    <property type="match status" value="1"/>
</dbReference>
<feature type="transmembrane region" description="Helical" evidence="6">
    <location>
        <begin position="289"/>
        <end position="306"/>
    </location>
</feature>
<feature type="transmembrane region" description="Helical" evidence="6">
    <location>
        <begin position="98"/>
        <end position="120"/>
    </location>
</feature>
<keyword evidence="5 6" id="KW-0472">Membrane</keyword>
<feature type="transmembrane region" description="Helical" evidence="6">
    <location>
        <begin position="12"/>
        <end position="37"/>
    </location>
</feature>
<dbReference type="KEGG" id="ppsc:EHS13_05440"/>
<evidence type="ECO:0000256" key="6">
    <source>
        <dbReference type="SAM" id="Phobius"/>
    </source>
</evidence>
<dbReference type="PANTHER" id="PTHR23518">
    <property type="entry name" value="C-METHYLTRANSFERASE"/>
    <property type="match status" value="1"/>
</dbReference>
<feature type="transmembrane region" description="Helical" evidence="6">
    <location>
        <begin position="216"/>
        <end position="237"/>
    </location>
</feature>
<dbReference type="Pfam" id="PF07690">
    <property type="entry name" value="MFS_1"/>
    <property type="match status" value="1"/>
</dbReference>
<evidence type="ECO:0000256" key="2">
    <source>
        <dbReference type="ARBA" id="ARBA00022448"/>
    </source>
</evidence>
<dbReference type="Proteomes" id="UP000426246">
    <property type="component" value="Chromosome"/>
</dbReference>
<evidence type="ECO:0000256" key="5">
    <source>
        <dbReference type="ARBA" id="ARBA00023136"/>
    </source>
</evidence>
<dbReference type="GO" id="GO:0005886">
    <property type="term" value="C:plasma membrane"/>
    <property type="evidence" value="ECO:0007669"/>
    <property type="project" value="UniProtKB-SubCell"/>
</dbReference>
<dbReference type="InterPro" id="IPR036259">
    <property type="entry name" value="MFS_trans_sf"/>
</dbReference>
<sequence length="401" mass="45117">MFKHLSGNAKACLLYEPLFLLPYTLYVTYASVFMLALGVSEKGIGWITTFGLVLQIFTSMISGYLTDRMGRRNSLLVFDLLSISVGMLFLIFAQNIWFFIIAAALSSLNRIANTAWYCLLVEDSEPSKRHHIFNMLQLVGVIGGLFAPIGGWMVSEWTLIPAVRIMYVIAAISMTLMFIGRHYSTYNTEISNRKREDNKSMDWAAMIKEYTGVLRVIFANRSLLLIFCVYIMFQFQLTIKNTFLSVYLVQVLHFRDAFIAIFPAVTSAAMLLLMLFVVPRLNHERLNQYMIIGFIISAAAIVLQILLHDGQILLMIVSAVLSAVGTILTYPYLEAAVANTMDDDKRAGMLSILSVLILIFISPAGAIGGWSYSIDPRLPFLLIVAAFLLSALLMYFYKTKK</sequence>
<feature type="transmembrane region" description="Helical" evidence="6">
    <location>
        <begin position="378"/>
        <end position="397"/>
    </location>
</feature>
<dbReference type="EMBL" id="CP034235">
    <property type="protein sequence ID" value="QGQ94389.1"/>
    <property type="molecule type" value="Genomic_DNA"/>
</dbReference>
<keyword evidence="3 6" id="KW-0812">Transmembrane</keyword>
<evidence type="ECO:0000256" key="3">
    <source>
        <dbReference type="ARBA" id="ARBA00022692"/>
    </source>
</evidence>
<evidence type="ECO:0000259" key="7">
    <source>
        <dbReference type="PROSITE" id="PS50850"/>
    </source>
</evidence>
<keyword evidence="2" id="KW-0813">Transport</keyword>
<dbReference type="InterPro" id="IPR020846">
    <property type="entry name" value="MFS_dom"/>
</dbReference>
<proteinExistence type="predicted"/>
<evidence type="ECO:0000256" key="4">
    <source>
        <dbReference type="ARBA" id="ARBA00022989"/>
    </source>
</evidence>
<keyword evidence="9" id="KW-1185">Reference proteome</keyword>
<comment type="subcellular location">
    <subcellularLocation>
        <location evidence="1">Cell membrane</location>
        <topology evidence="1">Multi-pass membrane protein</topology>
    </subcellularLocation>
</comment>
<dbReference type="GO" id="GO:0022857">
    <property type="term" value="F:transmembrane transporter activity"/>
    <property type="evidence" value="ECO:0007669"/>
    <property type="project" value="InterPro"/>
</dbReference>
<dbReference type="InterPro" id="IPR011701">
    <property type="entry name" value="MFS"/>
</dbReference>
<dbReference type="RefSeq" id="WP_155699391.1">
    <property type="nucleotide sequence ID" value="NZ_CP034235.1"/>
</dbReference>
<feature type="transmembrane region" description="Helical" evidence="6">
    <location>
        <begin position="353"/>
        <end position="372"/>
    </location>
</feature>
<evidence type="ECO:0000256" key="1">
    <source>
        <dbReference type="ARBA" id="ARBA00004651"/>
    </source>
</evidence>
<keyword evidence="4 6" id="KW-1133">Transmembrane helix</keyword>
<feature type="transmembrane region" description="Helical" evidence="6">
    <location>
        <begin position="257"/>
        <end position="277"/>
    </location>
</feature>
<dbReference type="OrthoDB" id="8952229at2"/>
<gene>
    <name evidence="8" type="ORF">EHS13_05440</name>
</gene>
<accession>A0A6B8RDV3</accession>
<name>A0A6B8RDV3_9BACL</name>
<dbReference type="Gene3D" id="1.20.1250.20">
    <property type="entry name" value="MFS general substrate transporter like domains"/>
    <property type="match status" value="1"/>
</dbReference>
<dbReference type="PANTHER" id="PTHR23518:SF2">
    <property type="entry name" value="MAJOR FACILITATOR SUPERFAMILY TRANSPORTER"/>
    <property type="match status" value="1"/>
</dbReference>
<feature type="transmembrane region" description="Helical" evidence="6">
    <location>
        <begin position="75"/>
        <end position="92"/>
    </location>
</feature>
<reference evidence="9" key="1">
    <citation type="submission" date="2018-11" db="EMBL/GenBank/DDBJ databases">
        <title>Complete genome sequence of Paenibacillus sp. ML311-T8.</title>
        <authorList>
            <person name="Nam Y.-D."/>
            <person name="Kang J."/>
            <person name="Chung W.-H."/>
            <person name="Park Y.S."/>
        </authorList>
    </citation>
    <scope>NUCLEOTIDE SEQUENCE [LARGE SCALE GENOMIC DNA]</scope>
    <source>
        <strain evidence="9">ML311-T8</strain>
    </source>
</reference>
<feature type="transmembrane region" description="Helical" evidence="6">
    <location>
        <begin position="43"/>
        <end position="63"/>
    </location>
</feature>
<feature type="transmembrane region" description="Helical" evidence="6">
    <location>
        <begin position="159"/>
        <end position="179"/>
    </location>
</feature>
<evidence type="ECO:0000313" key="9">
    <source>
        <dbReference type="Proteomes" id="UP000426246"/>
    </source>
</evidence>
<dbReference type="AlphaFoldDB" id="A0A6B8RDV3"/>
<feature type="transmembrane region" description="Helical" evidence="6">
    <location>
        <begin position="312"/>
        <end position="333"/>
    </location>
</feature>
<feature type="transmembrane region" description="Helical" evidence="6">
    <location>
        <begin position="132"/>
        <end position="153"/>
    </location>
</feature>